<reference evidence="2 3" key="1">
    <citation type="journal article" date="2016" name="Appl. Microbiol. Biotechnol.">
        <title>Characterization of T-DNA insertion mutants with decreased virulence in the entomopathogenic fungus Beauveria bassiana JEF-007.</title>
        <authorList>
            <person name="Kim S."/>
            <person name="Lee S.J."/>
            <person name="Nai Y.S."/>
            <person name="Yu J.S."/>
            <person name="Lee M.R."/>
            <person name="Yang Y.T."/>
            <person name="Kim J.S."/>
        </authorList>
    </citation>
    <scope>NUCLEOTIDE SEQUENCE [LARGE SCALE GENOMIC DNA]</scope>
    <source>
        <strain evidence="2 3">JEF-007</strain>
    </source>
</reference>
<keyword evidence="1" id="KW-0732">Signal</keyword>
<sequence>MLFSKLALLAGAVGVAAHVAPLAKSPVGSADAVDMASECRLPPALDPYRDGLPPSSRPWGGRNALLLQVKRLQALIRVPSVCYDNLGPIGKDERWKPFDELHRVIWELYPEIPNIFRFNPANYTTISASRTLEERADVYEHVNILAYYHDVIRNFDESVFERYPKAGSNEEL</sequence>
<feature type="chain" id="PRO_5014782274" evidence="1">
    <location>
        <begin position="18"/>
        <end position="172"/>
    </location>
</feature>
<dbReference type="Proteomes" id="UP000235728">
    <property type="component" value="Unassembled WGS sequence"/>
</dbReference>
<gene>
    <name evidence="2" type="ORF">BM221_009650</name>
</gene>
<proteinExistence type="predicted"/>
<comment type="caution">
    <text evidence="2">The sequence shown here is derived from an EMBL/GenBank/DDBJ whole genome shotgun (WGS) entry which is preliminary data.</text>
</comment>
<dbReference type="AlphaFoldDB" id="A0A2N6NC25"/>
<feature type="signal peptide" evidence="1">
    <location>
        <begin position="1"/>
        <end position="17"/>
    </location>
</feature>
<protein>
    <submittedName>
        <fullName evidence="2">Uncharacterized protein</fullName>
    </submittedName>
</protein>
<organism evidence="2 3">
    <name type="scientific">Beauveria bassiana</name>
    <name type="common">White muscardine disease fungus</name>
    <name type="synonym">Tritirachium shiotae</name>
    <dbReference type="NCBI Taxonomy" id="176275"/>
    <lineage>
        <taxon>Eukaryota</taxon>
        <taxon>Fungi</taxon>
        <taxon>Dikarya</taxon>
        <taxon>Ascomycota</taxon>
        <taxon>Pezizomycotina</taxon>
        <taxon>Sordariomycetes</taxon>
        <taxon>Hypocreomycetidae</taxon>
        <taxon>Hypocreales</taxon>
        <taxon>Cordycipitaceae</taxon>
        <taxon>Beauveria</taxon>
    </lineage>
</organism>
<evidence type="ECO:0000256" key="1">
    <source>
        <dbReference type="SAM" id="SignalP"/>
    </source>
</evidence>
<dbReference type="EMBL" id="MRVG01000012">
    <property type="protein sequence ID" value="PMB64806.1"/>
    <property type="molecule type" value="Genomic_DNA"/>
</dbReference>
<accession>A0A2N6NC25</accession>
<evidence type="ECO:0000313" key="3">
    <source>
        <dbReference type="Proteomes" id="UP000235728"/>
    </source>
</evidence>
<evidence type="ECO:0000313" key="2">
    <source>
        <dbReference type="EMBL" id="PMB64806.1"/>
    </source>
</evidence>
<name>A0A2N6NC25_BEABA</name>